<reference evidence="2" key="2">
    <citation type="submission" date="2025-08" db="UniProtKB">
        <authorList>
            <consortium name="RefSeq"/>
        </authorList>
    </citation>
    <scope>IDENTIFICATION</scope>
    <source>
        <tissue evidence="2">Leaf</tissue>
    </source>
</reference>
<dbReference type="GeneID" id="130466842"/>
<keyword evidence="1" id="KW-1185">Reference proteome</keyword>
<evidence type="ECO:0000313" key="2">
    <source>
        <dbReference type="RefSeq" id="XP_056691393.1"/>
    </source>
</evidence>
<evidence type="ECO:0008006" key="3">
    <source>
        <dbReference type="Google" id="ProtNLM"/>
    </source>
</evidence>
<evidence type="ECO:0000313" key="1">
    <source>
        <dbReference type="Proteomes" id="UP000813463"/>
    </source>
</evidence>
<protein>
    <recommendedName>
        <fullName evidence="3">C2H2-type domain-containing protein</fullName>
    </recommendedName>
</protein>
<proteinExistence type="predicted"/>
<dbReference type="RefSeq" id="XP_056691393.1">
    <property type="nucleotide sequence ID" value="XM_056835415.1"/>
</dbReference>
<reference evidence="1" key="1">
    <citation type="journal article" date="2021" name="Nat. Commun.">
        <title>Genomic analyses provide insights into spinach domestication and the genetic basis of agronomic traits.</title>
        <authorList>
            <person name="Cai X."/>
            <person name="Sun X."/>
            <person name="Xu C."/>
            <person name="Sun H."/>
            <person name="Wang X."/>
            <person name="Ge C."/>
            <person name="Zhang Z."/>
            <person name="Wang Q."/>
            <person name="Fei Z."/>
            <person name="Jiao C."/>
            <person name="Wang Q."/>
        </authorList>
    </citation>
    <scope>NUCLEOTIDE SEQUENCE [LARGE SCALE GENOMIC DNA]</scope>
    <source>
        <strain evidence="1">cv. Varoflay</strain>
    </source>
</reference>
<organism evidence="1 2">
    <name type="scientific">Spinacia oleracea</name>
    <name type="common">Spinach</name>
    <dbReference type="NCBI Taxonomy" id="3562"/>
    <lineage>
        <taxon>Eukaryota</taxon>
        <taxon>Viridiplantae</taxon>
        <taxon>Streptophyta</taxon>
        <taxon>Embryophyta</taxon>
        <taxon>Tracheophyta</taxon>
        <taxon>Spermatophyta</taxon>
        <taxon>Magnoliopsida</taxon>
        <taxon>eudicotyledons</taxon>
        <taxon>Gunneridae</taxon>
        <taxon>Pentapetalae</taxon>
        <taxon>Caryophyllales</taxon>
        <taxon>Chenopodiaceae</taxon>
        <taxon>Chenopodioideae</taxon>
        <taxon>Anserineae</taxon>
        <taxon>Spinacia</taxon>
    </lineage>
</organism>
<dbReference type="PANTHER" id="PTHR10855">
    <property type="entry name" value="26S PROTEASOME NON-ATPASE REGULATORY SUBUNIT 12/COP9 SIGNALOSOME COMPLEX SUBUNIT 4"/>
    <property type="match status" value="1"/>
</dbReference>
<dbReference type="PANTHER" id="PTHR10855:SF1">
    <property type="entry name" value="26S PROTEASOME NON-ATPASE REGULATORY SUBUNIT 12"/>
    <property type="match status" value="1"/>
</dbReference>
<sequence>MCIENSMHHYCPICYEVCLSSYVTRSRAQLTRHIGGRKWRKLESRPRMKVPSPIPPPHKPLSFTRSSAFRLPSLIVEFMGGVSSAFPMQSSLLNSTLEDKNLFEIPKFKSLLKQLVTMEVILWTVLWNEFEGEFDNEKNLLGGPLGEKAGDDLKQRVIEHVTIVVVAVPEGPPPYLFTLT</sequence>
<name>A0ABM3R703_SPIOL</name>
<gene>
    <name evidence="2" type="primary">LOC130466842</name>
</gene>
<dbReference type="InterPro" id="IPR040134">
    <property type="entry name" value="PSMD12/CSN4"/>
</dbReference>
<dbReference type="Proteomes" id="UP000813463">
    <property type="component" value="Chromosome 2"/>
</dbReference>
<accession>A0ABM3R703</accession>